<feature type="transmembrane region" description="Helical" evidence="1">
    <location>
        <begin position="93"/>
        <end position="114"/>
    </location>
</feature>
<organism evidence="2 3">
    <name type="scientific">Mikania micrantha</name>
    <name type="common">bitter vine</name>
    <dbReference type="NCBI Taxonomy" id="192012"/>
    <lineage>
        <taxon>Eukaryota</taxon>
        <taxon>Viridiplantae</taxon>
        <taxon>Streptophyta</taxon>
        <taxon>Embryophyta</taxon>
        <taxon>Tracheophyta</taxon>
        <taxon>Spermatophyta</taxon>
        <taxon>Magnoliopsida</taxon>
        <taxon>eudicotyledons</taxon>
        <taxon>Gunneridae</taxon>
        <taxon>Pentapetalae</taxon>
        <taxon>asterids</taxon>
        <taxon>campanulids</taxon>
        <taxon>Asterales</taxon>
        <taxon>Asteraceae</taxon>
        <taxon>Asteroideae</taxon>
        <taxon>Heliantheae alliance</taxon>
        <taxon>Eupatorieae</taxon>
        <taxon>Mikania</taxon>
    </lineage>
</organism>
<dbReference type="Proteomes" id="UP000326396">
    <property type="component" value="Linkage Group LG11"/>
</dbReference>
<sequence length="171" mass="19529">MESTLLLSPRFLSLQSREISSNVRQFQTSVCGRLNGSTQFTRNIAYTNHRSSFKITSLFSIGKKKVKEIKRETVVPDPDYRIPTVLLGLAGGLVYGDNLIAAAPVGLLGLLLLFQTTRVRFVFDDEALRKRRGRERFVKQKALNRVTLRGKRMTNSRDEFNPLRRRLSGDR</sequence>
<dbReference type="OrthoDB" id="1921626at2759"/>
<protein>
    <recommendedName>
        <fullName evidence="4">Transmembrane protein</fullName>
    </recommendedName>
</protein>
<comment type="caution">
    <text evidence="2">The sequence shown here is derived from an EMBL/GenBank/DDBJ whole genome shotgun (WGS) entry which is preliminary data.</text>
</comment>
<keyword evidence="1" id="KW-0472">Membrane</keyword>
<evidence type="ECO:0000313" key="2">
    <source>
        <dbReference type="EMBL" id="KAD6795051.1"/>
    </source>
</evidence>
<accession>A0A5N6PN42</accession>
<gene>
    <name evidence="2" type="ORF">E3N88_05947</name>
</gene>
<proteinExistence type="predicted"/>
<dbReference type="PANTHER" id="PTHR35550">
    <property type="match status" value="1"/>
</dbReference>
<dbReference type="InterPro" id="IPR021467">
    <property type="entry name" value="DUF3119"/>
</dbReference>
<dbReference type="EMBL" id="SZYD01000003">
    <property type="protein sequence ID" value="KAD6795051.1"/>
    <property type="molecule type" value="Genomic_DNA"/>
</dbReference>
<dbReference type="PANTHER" id="PTHR35550:SF2">
    <property type="entry name" value="OS05G0401200 PROTEIN"/>
    <property type="match status" value="1"/>
</dbReference>
<evidence type="ECO:0008006" key="4">
    <source>
        <dbReference type="Google" id="ProtNLM"/>
    </source>
</evidence>
<reference evidence="2 3" key="1">
    <citation type="submission" date="2019-05" db="EMBL/GenBank/DDBJ databases">
        <title>Mikania micrantha, genome provides insights into the molecular mechanism of rapid growth.</title>
        <authorList>
            <person name="Liu B."/>
        </authorList>
    </citation>
    <scope>NUCLEOTIDE SEQUENCE [LARGE SCALE GENOMIC DNA]</scope>
    <source>
        <strain evidence="2">NLD-2019</strain>
        <tissue evidence="2">Leaf</tissue>
    </source>
</reference>
<keyword evidence="3" id="KW-1185">Reference proteome</keyword>
<evidence type="ECO:0000256" key="1">
    <source>
        <dbReference type="SAM" id="Phobius"/>
    </source>
</evidence>
<keyword evidence="1" id="KW-0812">Transmembrane</keyword>
<name>A0A5N6PN42_9ASTR</name>
<dbReference type="AlphaFoldDB" id="A0A5N6PN42"/>
<keyword evidence="1" id="KW-1133">Transmembrane helix</keyword>
<evidence type="ECO:0000313" key="3">
    <source>
        <dbReference type="Proteomes" id="UP000326396"/>
    </source>
</evidence>
<dbReference type="Pfam" id="PF11317">
    <property type="entry name" value="DUF3119"/>
    <property type="match status" value="1"/>
</dbReference>